<dbReference type="AlphaFoldDB" id="A0A5J4W1G7"/>
<feature type="region of interest" description="Disordered" evidence="2">
    <location>
        <begin position="124"/>
        <end position="147"/>
    </location>
</feature>
<reference evidence="3 4" key="1">
    <citation type="submission" date="2019-03" db="EMBL/GenBank/DDBJ databases">
        <title>Single cell metagenomics reveals metabolic interactions within the superorganism composed of flagellate Streblomastix strix and complex community of Bacteroidetes bacteria on its surface.</title>
        <authorList>
            <person name="Treitli S.C."/>
            <person name="Kolisko M."/>
            <person name="Husnik F."/>
            <person name="Keeling P."/>
            <person name="Hampl V."/>
        </authorList>
    </citation>
    <scope>NUCLEOTIDE SEQUENCE [LARGE SCALE GENOMIC DNA]</scope>
    <source>
        <strain evidence="3">ST1C</strain>
    </source>
</reference>
<keyword evidence="1" id="KW-0175">Coiled coil</keyword>
<feature type="region of interest" description="Disordered" evidence="2">
    <location>
        <begin position="168"/>
        <end position="189"/>
    </location>
</feature>
<accession>A0A5J4W1G7</accession>
<evidence type="ECO:0000256" key="1">
    <source>
        <dbReference type="SAM" id="Coils"/>
    </source>
</evidence>
<feature type="non-terminal residue" evidence="3">
    <location>
        <position position="189"/>
    </location>
</feature>
<comment type="caution">
    <text evidence="3">The sequence shown here is derived from an EMBL/GenBank/DDBJ whole genome shotgun (WGS) entry which is preliminary data.</text>
</comment>
<feature type="compositionally biased region" description="Low complexity" evidence="2">
    <location>
        <begin position="127"/>
        <end position="138"/>
    </location>
</feature>
<evidence type="ECO:0000313" key="3">
    <source>
        <dbReference type="EMBL" id="KAA6388283.1"/>
    </source>
</evidence>
<protein>
    <submittedName>
        <fullName evidence="3">Uncharacterized protein</fullName>
    </submittedName>
</protein>
<name>A0A5J4W1G7_9EUKA</name>
<proteinExistence type="predicted"/>
<feature type="coiled-coil region" evidence="1">
    <location>
        <begin position="35"/>
        <end position="62"/>
    </location>
</feature>
<dbReference type="Proteomes" id="UP000324800">
    <property type="component" value="Unassembled WGS sequence"/>
</dbReference>
<gene>
    <name evidence="3" type="ORF">EZS28_016188</name>
</gene>
<organism evidence="3 4">
    <name type="scientific">Streblomastix strix</name>
    <dbReference type="NCBI Taxonomy" id="222440"/>
    <lineage>
        <taxon>Eukaryota</taxon>
        <taxon>Metamonada</taxon>
        <taxon>Preaxostyla</taxon>
        <taxon>Oxymonadida</taxon>
        <taxon>Streblomastigidae</taxon>
        <taxon>Streblomastix</taxon>
    </lineage>
</organism>
<feature type="compositionally biased region" description="Polar residues" evidence="2">
    <location>
        <begin position="168"/>
        <end position="178"/>
    </location>
</feature>
<dbReference type="EMBL" id="SNRW01004044">
    <property type="protein sequence ID" value="KAA6388283.1"/>
    <property type="molecule type" value="Genomic_DNA"/>
</dbReference>
<sequence length="189" mass="21262">MDLNSGILFEQQLAELLNNITNGVANIKEIVDLRSDKIDEILAQEEAQIEEAKRLSSDLQRMHRWFGELLVSAKFLPHPQRCQTPQTKNVQKRVGNSTLDDKFQKLQAQWEEDEGAARDMMEPDESAALQAQQQQQQQPTGLMGSIGNFNGGGFTSLGFFNGTNMLGQSQATNFTSTGDKQDNWITRMR</sequence>
<evidence type="ECO:0000313" key="4">
    <source>
        <dbReference type="Proteomes" id="UP000324800"/>
    </source>
</evidence>
<evidence type="ECO:0000256" key="2">
    <source>
        <dbReference type="SAM" id="MobiDB-lite"/>
    </source>
</evidence>